<dbReference type="RefSeq" id="WP_141598897.1">
    <property type="nucleotide sequence ID" value="NZ_CP091928.1"/>
</dbReference>
<dbReference type="Proteomes" id="UP000829829">
    <property type="component" value="Chromosome 1"/>
</dbReference>
<dbReference type="InterPro" id="IPR011235">
    <property type="entry name" value="MepB-like"/>
</dbReference>
<evidence type="ECO:0000313" key="2">
    <source>
        <dbReference type="Proteomes" id="UP000829829"/>
    </source>
</evidence>
<gene>
    <name evidence="1" type="ORF">MAL03_05995</name>
</gene>
<dbReference type="PIRSF" id="PIRSF032285">
    <property type="entry name" value="UCP032285"/>
    <property type="match status" value="1"/>
</dbReference>
<organism evidence="1 2">
    <name type="scientific">Leptospira noguchii</name>
    <dbReference type="NCBI Taxonomy" id="28182"/>
    <lineage>
        <taxon>Bacteria</taxon>
        <taxon>Pseudomonadati</taxon>
        <taxon>Spirochaetota</taxon>
        <taxon>Spirochaetia</taxon>
        <taxon>Leptospirales</taxon>
        <taxon>Leptospiraceae</taxon>
        <taxon>Leptospira</taxon>
    </lineage>
</organism>
<dbReference type="Gene3D" id="3.40.1350.140">
    <property type="entry name" value="MepB-like"/>
    <property type="match status" value="1"/>
</dbReference>
<proteinExistence type="predicted"/>
<dbReference type="EMBL" id="CP091957">
    <property type="protein sequence ID" value="UOG57680.1"/>
    <property type="molecule type" value="Genomic_DNA"/>
</dbReference>
<accession>A0A9Q8VW67</accession>
<protein>
    <submittedName>
        <fullName evidence="1">MepB family protein</fullName>
    </submittedName>
</protein>
<name>A0A9Q8VW67_9LEPT</name>
<sequence>MKLELIEILDNFQKNVLKPCDVLVENLVLEKEGSDYGACSFELKEWKIIFRVAKITPKKVGQFVTLWKRNSQGQIQPYDIQDETDYFIIYVYNQNRTGQFIFTKDVLLRQGILNGNKEGKLGFRVYPSWDVTYNQQAQKTQKWQLECFLENTKKDSNKVDQVKRFLKL</sequence>
<evidence type="ECO:0000313" key="1">
    <source>
        <dbReference type="EMBL" id="UOG57680.1"/>
    </source>
</evidence>
<dbReference type="Pfam" id="PF08877">
    <property type="entry name" value="MepB-like"/>
    <property type="match status" value="1"/>
</dbReference>
<dbReference type="InterPro" id="IPR038231">
    <property type="entry name" value="MepB-like_sf"/>
</dbReference>
<dbReference type="AlphaFoldDB" id="A0A9Q8VW67"/>
<reference evidence="1" key="1">
    <citation type="submission" date="2022-02" db="EMBL/GenBank/DDBJ databases">
        <title>The genetically variable rfb locus in Leptospira is a mobile cassette and a molecular signature of serovar identity.</title>
        <authorList>
            <person name="Nieves C."/>
            <person name="Vincent A.T."/>
            <person name="Zarantonelli L."/>
            <person name="Picardeau M."/>
            <person name="Veyrier F.J."/>
            <person name="Buschiazzo A."/>
        </authorList>
    </citation>
    <scope>NUCLEOTIDE SEQUENCE</scope>
    <source>
        <strain evidence="1">IP1512017</strain>
    </source>
</reference>